<evidence type="ECO:0000313" key="3">
    <source>
        <dbReference type="EMBL" id="TLU71347.1"/>
    </source>
</evidence>
<dbReference type="PANTHER" id="PTHR43639:SF1">
    <property type="entry name" value="SHORT-CHAIN DEHYDROGENASE_REDUCTASE FAMILY PROTEIN"/>
    <property type="match status" value="1"/>
</dbReference>
<proteinExistence type="inferred from homology"/>
<organism evidence="3 4">
    <name type="scientific">Lichenicoccus roseus</name>
    <dbReference type="NCBI Taxonomy" id="2683649"/>
    <lineage>
        <taxon>Bacteria</taxon>
        <taxon>Pseudomonadati</taxon>
        <taxon>Pseudomonadota</taxon>
        <taxon>Alphaproteobacteria</taxon>
        <taxon>Acetobacterales</taxon>
        <taxon>Acetobacteraceae</taxon>
        <taxon>Lichenicoccus</taxon>
    </lineage>
</organism>
<comment type="similarity">
    <text evidence="1">Belongs to the short-chain dehydrogenases/reductases (SDR) family.</text>
</comment>
<dbReference type="AlphaFoldDB" id="A0A5R9J4C3"/>
<protein>
    <submittedName>
        <fullName evidence="3">SDR family oxidoreductase</fullName>
    </submittedName>
</protein>
<dbReference type="Gene3D" id="3.40.50.720">
    <property type="entry name" value="NAD(P)-binding Rossmann-like Domain"/>
    <property type="match status" value="1"/>
</dbReference>
<evidence type="ECO:0000256" key="2">
    <source>
        <dbReference type="ARBA" id="ARBA00023002"/>
    </source>
</evidence>
<dbReference type="Pfam" id="PF13561">
    <property type="entry name" value="adh_short_C2"/>
    <property type="match status" value="1"/>
</dbReference>
<dbReference type="InterPro" id="IPR002347">
    <property type="entry name" value="SDR_fam"/>
</dbReference>
<dbReference type="Proteomes" id="UP000305654">
    <property type="component" value="Unassembled WGS sequence"/>
</dbReference>
<comment type="caution">
    <text evidence="3">The sequence shown here is derived from an EMBL/GenBank/DDBJ whole genome shotgun (WGS) entry which is preliminary data.</text>
</comment>
<dbReference type="PRINTS" id="PR00081">
    <property type="entry name" value="GDHRDH"/>
</dbReference>
<gene>
    <name evidence="3" type="ORF">FE263_17795</name>
</gene>
<dbReference type="CDD" id="cd05233">
    <property type="entry name" value="SDR_c"/>
    <property type="match status" value="1"/>
</dbReference>
<dbReference type="GO" id="GO:0016491">
    <property type="term" value="F:oxidoreductase activity"/>
    <property type="evidence" value="ECO:0007669"/>
    <property type="project" value="UniProtKB-KW"/>
</dbReference>
<dbReference type="PANTHER" id="PTHR43639">
    <property type="entry name" value="OXIDOREDUCTASE, SHORT-CHAIN DEHYDROGENASE/REDUCTASE FAMILY (AFU_ORTHOLOGUE AFUA_5G02870)"/>
    <property type="match status" value="1"/>
</dbReference>
<sequence length="261" mass="28726">MTVEARQAVYGAIYPSLRDRVVLVTGGGSGIGEEIVRHFVEQGSRVAFIDNAEVPTRSFLEQLAAEGHRPHWEDADLTDVAAVRAAIGRIRAAFGPIEILVNNAANDQRVKVEDVTSEYWDDRIAVNLKHQFFCAQAVLDDMIKAGGGSIVNIGSFAYDAGFSDVVPYLCAKSGVVGLTRGLAFDYGKHNIRVNCVMPGWIMTKRALENWVGEEGRAEQDRRQCLKRPLQPFEVAKVVLFYASDESSACTRQSYLVDGGWV</sequence>
<dbReference type="OrthoDB" id="9789398at2"/>
<keyword evidence="4" id="KW-1185">Reference proteome</keyword>
<evidence type="ECO:0000256" key="1">
    <source>
        <dbReference type="ARBA" id="ARBA00006484"/>
    </source>
</evidence>
<accession>A0A5R9J4C3</accession>
<reference evidence="3 4" key="1">
    <citation type="submission" date="2019-05" db="EMBL/GenBank/DDBJ databases">
        <authorList>
            <person name="Pankratov T."/>
            <person name="Grouzdev D."/>
        </authorList>
    </citation>
    <scope>NUCLEOTIDE SEQUENCE [LARGE SCALE GENOMIC DNA]</scope>
    <source>
        <strain evidence="3 4">KEBCLARHB70R</strain>
    </source>
</reference>
<dbReference type="FunFam" id="3.40.50.720:FF:000084">
    <property type="entry name" value="Short-chain dehydrogenase reductase"/>
    <property type="match status" value="1"/>
</dbReference>
<dbReference type="SUPFAM" id="SSF51735">
    <property type="entry name" value="NAD(P)-binding Rossmann-fold domains"/>
    <property type="match status" value="1"/>
</dbReference>
<keyword evidence="2" id="KW-0560">Oxidoreductase</keyword>
<dbReference type="PRINTS" id="PR00080">
    <property type="entry name" value="SDRFAMILY"/>
</dbReference>
<dbReference type="EMBL" id="VCDI01000007">
    <property type="protein sequence ID" value="TLU71347.1"/>
    <property type="molecule type" value="Genomic_DNA"/>
</dbReference>
<name>A0A5R9J4C3_9PROT</name>
<dbReference type="InterPro" id="IPR036291">
    <property type="entry name" value="NAD(P)-bd_dom_sf"/>
</dbReference>
<evidence type="ECO:0000313" key="4">
    <source>
        <dbReference type="Proteomes" id="UP000305654"/>
    </source>
</evidence>